<protein>
    <submittedName>
        <fullName evidence="1">Uncharacterized protein</fullName>
    </submittedName>
</protein>
<dbReference type="Proteomes" id="UP000693970">
    <property type="component" value="Unassembled WGS sequence"/>
</dbReference>
<reference evidence="1" key="2">
    <citation type="submission" date="2021-04" db="EMBL/GenBank/DDBJ databases">
        <authorList>
            <person name="Podell S."/>
        </authorList>
    </citation>
    <scope>NUCLEOTIDE SEQUENCE</scope>
    <source>
        <strain evidence="1">Hildebrandi</strain>
    </source>
</reference>
<dbReference type="EMBL" id="JAGRRH010000013">
    <property type="protein sequence ID" value="KAG7359618.1"/>
    <property type="molecule type" value="Genomic_DNA"/>
</dbReference>
<sequence length="876" mass="95109">MKGPKALISSAIAEALAEYFVIDVNLVESNLLTDTKISLQNVHLKPILSTVAPENTFGNSTKVYITGVVEKVVFSWSWSLTGGGKSWVKDAVLTILGAKFKAELTQEDKLHPLEQLKESSGIFGDSLQKLNEEADTETAESIQEAGSFQTYLMNQVHMIIDALTLDVVDFEITVEMPSPNLQSDGDNNSEGIKEQDEYTIALVAGGKRLTFKSEGRFYDVDDHSTLKETGEINSLHVKIIEKHIGSEKENEPRIETFSLMDPFSYGVEIARTHGERFSSFMNGLVVKGGQQLAGIQNEGISLHLARPQMEAFGQLSGLLLAPPEKAKAEPSACKQEENPAEVGDTEINEGDISTFEITLGSAMMDIMGDTMTMTRLAVFYKADGTDLTAKADVFNFASPGDQTSVSMTELFASIRPHMQVKIKSVDTFYIPQVIELKKPMENIDIDLIGETWTVKVDTLYGSLPAPPTEDIVANVHDNHMKSKRADSKCVMSSSASSPSKIWVAPFPFCWKFKMVNLIKENNKATEMTLSDIEILAFPEVDRSGTRVAVSVGDLKSELAVASKMDAYTLVPANINSNTFNDFAFSAESVSVRAGYSVEDWVNTFRIGGLWAQTPKTKNQGNISYSLPFAQVAPIKVKIAYDAFNVVSVKETTFRINQFKGRKDTTTQDMLDYYIKQCLARASDFLKNSELLGLNVESAATFGLATTLGWATGFAPIVGVAAVVGVDSVRGAVEAGKRQRHAPEGDSSNYTDFFRGVGYSFVEATEKGKLRRGSKDGKGNVLDWVVGSTENTTEYIDVNKDKLGAAGGGAAGVVIGTMVGGPVGGVIGGIIGGVSTGTAIRQVDKRVKDGQEKHRDLQEAKLNDKKILPGQLKLDGA</sequence>
<name>A0A9K3LCR7_9STRA</name>
<comment type="caution">
    <text evidence="1">The sequence shown here is derived from an EMBL/GenBank/DDBJ whole genome shotgun (WGS) entry which is preliminary data.</text>
</comment>
<dbReference type="OrthoDB" id="47853at2759"/>
<evidence type="ECO:0000313" key="2">
    <source>
        <dbReference type="Proteomes" id="UP000693970"/>
    </source>
</evidence>
<accession>A0A9K3LCR7</accession>
<keyword evidence="2" id="KW-1185">Reference proteome</keyword>
<proteinExistence type="predicted"/>
<evidence type="ECO:0000313" key="1">
    <source>
        <dbReference type="EMBL" id="KAG7359618.1"/>
    </source>
</evidence>
<organism evidence="1 2">
    <name type="scientific">Nitzschia inconspicua</name>
    <dbReference type="NCBI Taxonomy" id="303405"/>
    <lineage>
        <taxon>Eukaryota</taxon>
        <taxon>Sar</taxon>
        <taxon>Stramenopiles</taxon>
        <taxon>Ochrophyta</taxon>
        <taxon>Bacillariophyta</taxon>
        <taxon>Bacillariophyceae</taxon>
        <taxon>Bacillariophycidae</taxon>
        <taxon>Bacillariales</taxon>
        <taxon>Bacillariaceae</taxon>
        <taxon>Nitzschia</taxon>
    </lineage>
</organism>
<reference evidence="1" key="1">
    <citation type="journal article" date="2021" name="Sci. Rep.">
        <title>Diploid genomic architecture of Nitzschia inconspicua, an elite biomass production diatom.</title>
        <authorList>
            <person name="Oliver A."/>
            <person name="Podell S."/>
            <person name="Pinowska A."/>
            <person name="Traller J.C."/>
            <person name="Smith S.R."/>
            <person name="McClure R."/>
            <person name="Beliaev A."/>
            <person name="Bohutskyi P."/>
            <person name="Hill E.A."/>
            <person name="Rabines A."/>
            <person name="Zheng H."/>
            <person name="Allen L.Z."/>
            <person name="Kuo A."/>
            <person name="Grigoriev I.V."/>
            <person name="Allen A.E."/>
            <person name="Hazlebeck D."/>
            <person name="Allen E.E."/>
        </authorList>
    </citation>
    <scope>NUCLEOTIDE SEQUENCE</scope>
    <source>
        <strain evidence="1">Hildebrandi</strain>
    </source>
</reference>
<gene>
    <name evidence="1" type="ORF">IV203_034716</name>
</gene>
<dbReference type="AlphaFoldDB" id="A0A9K3LCR7"/>